<dbReference type="PANTHER" id="PTHR46112:SF2">
    <property type="entry name" value="XAA-PRO AMINOPEPTIDASE P-RELATED"/>
    <property type="match status" value="1"/>
</dbReference>
<dbReference type="GO" id="GO:0008235">
    <property type="term" value="F:metalloexopeptidase activity"/>
    <property type="evidence" value="ECO:0007669"/>
    <property type="project" value="UniProtKB-ARBA"/>
</dbReference>
<evidence type="ECO:0000313" key="3">
    <source>
        <dbReference type="EMBL" id="EIM62434.1"/>
    </source>
</evidence>
<dbReference type="eggNOG" id="COG0006">
    <property type="taxonomic scope" value="Bacteria"/>
</dbReference>
<evidence type="ECO:0000313" key="4">
    <source>
        <dbReference type="Proteomes" id="UP000005778"/>
    </source>
</evidence>
<feature type="domain" description="Creatinase N-terminal" evidence="2">
    <location>
        <begin position="19"/>
        <end position="144"/>
    </location>
</feature>
<dbReference type="InterPro" id="IPR000994">
    <property type="entry name" value="Pept_M24"/>
</dbReference>
<dbReference type="PANTHER" id="PTHR46112">
    <property type="entry name" value="AMINOPEPTIDASE"/>
    <property type="match status" value="1"/>
</dbReference>
<dbReference type="OrthoDB" id="9806388at2"/>
<keyword evidence="3" id="KW-0031">Aminopeptidase</keyword>
<dbReference type="Proteomes" id="UP000005778">
    <property type="component" value="Chromosome"/>
</dbReference>
<reference evidence="3 4" key="1">
    <citation type="submission" date="2011-09" db="EMBL/GenBank/DDBJ databases">
        <authorList>
            <consortium name="US DOE Joint Genome Institute (JGI-PGF)"/>
            <person name="Lucas S."/>
            <person name="Han J."/>
            <person name="Lapidus A."/>
            <person name="Cheng J.-F."/>
            <person name="Goodwin L."/>
            <person name="Pitluck S."/>
            <person name="Peters L."/>
            <person name="Land M.L."/>
            <person name="Hauser L."/>
            <person name="Orellana R."/>
            <person name="Lovley D."/>
            <person name="Woyke T.J."/>
        </authorList>
    </citation>
    <scope>NUCLEOTIDE SEQUENCE [LARGE SCALE GENOMIC DNA]</scope>
    <source>
        <strain evidence="3 4">2ac9</strain>
    </source>
</reference>
<sequence length="402" mass="44554">MIDKLLPLDLTPATEISQRIQTLKEKMAQAGVDGVFLTHRPDYYYFSGSAQDAWLYVTLEHEPILFVKKYLPRAVAESPLTQIIQVFSVTEIPQIIQDSHGGFAKTMGIAFDLVPVRDFRFYQSLFFGCTWQDASPLIISCRAIKSEYEIGIMQDVAKISSRVFDFIAENLEPGIRETDLAGRIEAFARTQGHSGRLQVRHYRSVGFTFHIMGGASGGQSGALDSPVCGTGMYTAFPFGAGTRVIEKNDPVLIDFGTMAFGYHMDESRMFVTGKMDRRADGASRAAIDILFHVKEAMKPGVAMKTIFQIAVTMADRFGYGEQFLGFPGLKSKFIGHGIGLELVEDPIISKGRSTLLEPGMVFAVEPKFIFKDRFAAGIESVIQITETGSRFLSTIPNKVFMV</sequence>
<reference evidence="3 4" key="2">
    <citation type="submission" date="2012-02" db="EMBL/GenBank/DDBJ databases">
        <title>Improved High-Quality Draft sequence of Desulfobacter postgatei 2ac9.</title>
        <authorList>
            <consortium name="US DOE Joint Genome Institute"/>
            <person name="Lucas S."/>
            <person name="Han J."/>
            <person name="Lapidus A."/>
            <person name="Cheng J.-F."/>
            <person name="Goodwin L."/>
            <person name="Pitluck S."/>
            <person name="Peters L."/>
            <person name="Ovchinnikova G."/>
            <person name="Held B."/>
            <person name="Detter J.C."/>
            <person name="Han C."/>
            <person name="Tapia R."/>
            <person name="Land M."/>
            <person name="Hauser L."/>
            <person name="Kyrpides N."/>
            <person name="Ivanova N."/>
            <person name="Pagani I."/>
            <person name="Orellana R."/>
            <person name="Lovley D."/>
            <person name="Woyke T."/>
        </authorList>
    </citation>
    <scope>NUCLEOTIDE SEQUENCE [LARGE SCALE GENOMIC DNA]</scope>
    <source>
        <strain evidence="3 4">2ac9</strain>
    </source>
</reference>
<dbReference type="GO" id="GO:0004177">
    <property type="term" value="F:aminopeptidase activity"/>
    <property type="evidence" value="ECO:0007669"/>
    <property type="project" value="UniProtKB-KW"/>
</dbReference>
<dbReference type="PRINTS" id="PR00599">
    <property type="entry name" value="MAPEPTIDASE"/>
</dbReference>
<dbReference type="EMBL" id="CM001488">
    <property type="protein sequence ID" value="EIM62434.1"/>
    <property type="molecule type" value="Genomic_DNA"/>
</dbReference>
<dbReference type="InterPro" id="IPR036005">
    <property type="entry name" value="Creatinase/aminopeptidase-like"/>
</dbReference>
<dbReference type="Gene3D" id="3.40.350.10">
    <property type="entry name" value="Creatinase/prolidase N-terminal domain"/>
    <property type="match status" value="1"/>
</dbReference>
<organism evidence="3 4">
    <name type="scientific">Desulfobacter postgatei 2ac9</name>
    <dbReference type="NCBI Taxonomy" id="879212"/>
    <lineage>
        <taxon>Bacteria</taxon>
        <taxon>Pseudomonadati</taxon>
        <taxon>Thermodesulfobacteriota</taxon>
        <taxon>Desulfobacteria</taxon>
        <taxon>Desulfobacterales</taxon>
        <taxon>Desulfobacteraceae</taxon>
        <taxon>Desulfobacter</taxon>
    </lineage>
</organism>
<protein>
    <submittedName>
        <fullName evidence="3">Xaa-Pro aminopeptidase</fullName>
    </submittedName>
</protein>
<evidence type="ECO:0000259" key="1">
    <source>
        <dbReference type="Pfam" id="PF00557"/>
    </source>
</evidence>
<evidence type="ECO:0000259" key="2">
    <source>
        <dbReference type="Pfam" id="PF01321"/>
    </source>
</evidence>
<name>I5AYX1_9BACT</name>
<dbReference type="RefSeq" id="WP_004071032.1">
    <property type="nucleotide sequence ID" value="NZ_CM001488.1"/>
</dbReference>
<dbReference type="InterPro" id="IPR001714">
    <property type="entry name" value="Pept_M24_MAP"/>
</dbReference>
<dbReference type="SUPFAM" id="SSF53092">
    <property type="entry name" value="Creatinase/prolidase N-terminal domain"/>
    <property type="match status" value="1"/>
</dbReference>
<proteinExistence type="predicted"/>
<dbReference type="STRING" id="879212.DespoDRAFT_00412"/>
<feature type="domain" description="Peptidase M24" evidence="1">
    <location>
        <begin position="153"/>
        <end position="386"/>
    </location>
</feature>
<gene>
    <name evidence="3" type="ORF">DespoDRAFT_00412</name>
</gene>
<dbReference type="InterPro" id="IPR029149">
    <property type="entry name" value="Creatin/AminoP/Spt16_N"/>
</dbReference>
<dbReference type="InterPro" id="IPR050659">
    <property type="entry name" value="Peptidase_M24B"/>
</dbReference>
<dbReference type="Pfam" id="PF01321">
    <property type="entry name" value="Creatinase_N"/>
    <property type="match status" value="1"/>
</dbReference>
<dbReference type="AlphaFoldDB" id="I5AYX1"/>
<keyword evidence="4" id="KW-1185">Reference proteome</keyword>
<dbReference type="Gene3D" id="3.90.230.10">
    <property type="entry name" value="Creatinase/methionine aminopeptidase superfamily"/>
    <property type="match status" value="1"/>
</dbReference>
<dbReference type="SUPFAM" id="SSF55920">
    <property type="entry name" value="Creatinase/aminopeptidase"/>
    <property type="match status" value="1"/>
</dbReference>
<dbReference type="Pfam" id="PF00557">
    <property type="entry name" value="Peptidase_M24"/>
    <property type="match status" value="1"/>
</dbReference>
<accession>I5AYX1</accession>
<dbReference type="InterPro" id="IPR000587">
    <property type="entry name" value="Creatinase_N"/>
</dbReference>
<dbReference type="CDD" id="cd01066">
    <property type="entry name" value="APP_MetAP"/>
    <property type="match status" value="1"/>
</dbReference>
<keyword evidence="3" id="KW-0645">Protease</keyword>
<keyword evidence="3" id="KW-0378">Hydrolase</keyword>
<dbReference type="HOGENOM" id="CLU_017266_10_0_7"/>